<evidence type="ECO:0000256" key="6">
    <source>
        <dbReference type="ARBA" id="ARBA00047400"/>
    </source>
</evidence>
<evidence type="ECO:0000313" key="9">
    <source>
        <dbReference type="Proteomes" id="UP000431401"/>
    </source>
</evidence>
<keyword evidence="3" id="KW-0134">Cell wall</keyword>
<comment type="catalytic activity">
    <reaction evidence="6">
        <text>a (3R)-hydroxyacyl-[ACP] + NADP(+) = a 3-oxoacyl-[ACP] + NADPH + H(+)</text>
        <dbReference type="Rhea" id="RHEA:17397"/>
        <dbReference type="Rhea" id="RHEA-COMP:9916"/>
        <dbReference type="Rhea" id="RHEA-COMP:9945"/>
        <dbReference type="ChEBI" id="CHEBI:15378"/>
        <dbReference type="ChEBI" id="CHEBI:57783"/>
        <dbReference type="ChEBI" id="CHEBI:58349"/>
        <dbReference type="ChEBI" id="CHEBI:78776"/>
        <dbReference type="ChEBI" id="CHEBI:78827"/>
        <dbReference type="EC" id="1.1.1.100"/>
    </reaction>
    <physiologicalReaction direction="right-to-left" evidence="6">
        <dbReference type="Rhea" id="RHEA:17399"/>
    </physiologicalReaction>
</comment>
<name>A0A7K0DVI8_9NOCA</name>
<comment type="similarity">
    <text evidence="2">Belongs to the short-chain dehydrogenases/reductases (SDR) family.</text>
</comment>
<comment type="subcellular location">
    <subcellularLocation>
        <location evidence="1">Secreted</location>
        <location evidence="1">Cell wall</location>
    </subcellularLocation>
</comment>
<dbReference type="InterPro" id="IPR036291">
    <property type="entry name" value="NAD(P)-bd_dom_sf"/>
</dbReference>
<dbReference type="PRINTS" id="PR00080">
    <property type="entry name" value="SDRFAMILY"/>
</dbReference>
<dbReference type="PANTHER" id="PTHR42879:SF2">
    <property type="entry name" value="3-OXOACYL-[ACYL-CARRIER-PROTEIN] REDUCTASE FABG"/>
    <property type="match status" value="1"/>
</dbReference>
<dbReference type="Pfam" id="PF13561">
    <property type="entry name" value="adh_short_C2"/>
    <property type="match status" value="1"/>
</dbReference>
<dbReference type="Proteomes" id="UP000431401">
    <property type="component" value="Unassembled WGS sequence"/>
</dbReference>
<dbReference type="PROSITE" id="PS00061">
    <property type="entry name" value="ADH_SHORT"/>
    <property type="match status" value="1"/>
</dbReference>
<gene>
    <name evidence="8" type="primary">kduD_2</name>
    <name evidence="8" type="ORF">NRB56_49420</name>
</gene>
<evidence type="ECO:0000256" key="3">
    <source>
        <dbReference type="ARBA" id="ARBA00022512"/>
    </source>
</evidence>
<dbReference type="SUPFAM" id="SSF51735">
    <property type="entry name" value="NAD(P)-binding Rossmann-fold domains"/>
    <property type="match status" value="1"/>
</dbReference>
<protein>
    <recommendedName>
        <fullName evidence="5">3-oxoacyl-[acyl-carrier-protein] reductase MabA</fullName>
    </recommendedName>
</protein>
<evidence type="ECO:0000256" key="5">
    <source>
        <dbReference type="ARBA" id="ARBA00040781"/>
    </source>
</evidence>
<dbReference type="PRINTS" id="PR00081">
    <property type="entry name" value="GDHRDH"/>
</dbReference>
<dbReference type="AlphaFoldDB" id="A0A7K0DVI8"/>
<dbReference type="GO" id="GO:0004316">
    <property type="term" value="F:3-oxoacyl-[acyl-carrier-protein] reductase (NADPH) activity"/>
    <property type="evidence" value="ECO:0007669"/>
    <property type="project" value="UniProtKB-EC"/>
</dbReference>
<dbReference type="GO" id="GO:0032787">
    <property type="term" value="P:monocarboxylic acid metabolic process"/>
    <property type="evidence" value="ECO:0007669"/>
    <property type="project" value="UniProtKB-ARBA"/>
</dbReference>
<evidence type="ECO:0000256" key="4">
    <source>
        <dbReference type="ARBA" id="ARBA00023002"/>
    </source>
</evidence>
<proteinExistence type="inferred from homology"/>
<dbReference type="SMART" id="SM00822">
    <property type="entry name" value="PKS_KR"/>
    <property type="match status" value="1"/>
</dbReference>
<evidence type="ECO:0000256" key="2">
    <source>
        <dbReference type="ARBA" id="ARBA00006484"/>
    </source>
</evidence>
<sequence>MSGQGPEAAADSDPFRIDGQWAVVTGARTGIGRAAALALARAGANVVLWGRDRAGLTEVAAEVRALGRECDTVGADLTDPAGAESVATELAARRRIDLLVNNAGIISRGPAAEVSLTEWRRVLGVNLDAAFLLSRCFGTAMLARGSGRIVNIASLLSFQGGVNVASYTASKHGVAGLTKALATEWAGAGVGVNAIAPGYIATGNTAPLRADPERNRAISERIPAGRWGEPGDLAGAVVFLCSPAAAYVHGHVLVVDGGWTAR</sequence>
<dbReference type="PANTHER" id="PTHR42879">
    <property type="entry name" value="3-OXOACYL-(ACYL-CARRIER-PROTEIN) REDUCTASE"/>
    <property type="match status" value="1"/>
</dbReference>
<dbReference type="InterPro" id="IPR020904">
    <property type="entry name" value="Sc_DH/Rdtase_CS"/>
</dbReference>
<keyword evidence="9" id="KW-1185">Reference proteome</keyword>
<dbReference type="EMBL" id="WEGI01000011">
    <property type="protein sequence ID" value="MQY29352.1"/>
    <property type="molecule type" value="Genomic_DNA"/>
</dbReference>
<dbReference type="InterPro" id="IPR057326">
    <property type="entry name" value="KR_dom"/>
</dbReference>
<keyword evidence="4 8" id="KW-0560">Oxidoreductase</keyword>
<accession>A0A7K0DVI8</accession>
<dbReference type="FunFam" id="3.40.50.720:FF:000084">
    <property type="entry name" value="Short-chain dehydrogenase reductase"/>
    <property type="match status" value="1"/>
</dbReference>
<keyword evidence="3" id="KW-0964">Secreted</keyword>
<dbReference type="InterPro" id="IPR002347">
    <property type="entry name" value="SDR_fam"/>
</dbReference>
<evidence type="ECO:0000259" key="7">
    <source>
        <dbReference type="SMART" id="SM00822"/>
    </source>
</evidence>
<dbReference type="RefSeq" id="WP_319943477.1">
    <property type="nucleotide sequence ID" value="NZ_WEGI01000011.1"/>
</dbReference>
<evidence type="ECO:0000256" key="1">
    <source>
        <dbReference type="ARBA" id="ARBA00004191"/>
    </source>
</evidence>
<reference evidence="8 9" key="1">
    <citation type="submission" date="2019-10" db="EMBL/GenBank/DDBJ databases">
        <title>Nocardia macrotermitis sp. nov. and Nocardia aurantia sp. nov., isolated from the gut of fungus growing-termite Macrotermes natalensis.</title>
        <authorList>
            <person name="Benndorf R."/>
            <person name="Schwitalla J."/>
            <person name="Martin K."/>
            <person name="De Beer W."/>
            <person name="Kaster A.-K."/>
            <person name="Vollmers J."/>
            <person name="Poulsen M."/>
            <person name="Beemelmanns C."/>
        </authorList>
    </citation>
    <scope>NUCLEOTIDE SEQUENCE [LARGE SCALE GENOMIC DNA]</scope>
    <source>
        <strain evidence="8 9">RB56</strain>
    </source>
</reference>
<feature type="domain" description="Ketoreductase" evidence="7">
    <location>
        <begin position="20"/>
        <end position="198"/>
    </location>
</feature>
<organism evidence="8 9">
    <name type="scientific">Nocardia aurantia</name>
    <dbReference type="NCBI Taxonomy" id="2585199"/>
    <lineage>
        <taxon>Bacteria</taxon>
        <taxon>Bacillati</taxon>
        <taxon>Actinomycetota</taxon>
        <taxon>Actinomycetes</taxon>
        <taxon>Mycobacteriales</taxon>
        <taxon>Nocardiaceae</taxon>
        <taxon>Nocardia</taxon>
    </lineage>
</organism>
<comment type="caution">
    <text evidence="8">The sequence shown here is derived from an EMBL/GenBank/DDBJ whole genome shotgun (WGS) entry which is preliminary data.</text>
</comment>
<dbReference type="Gene3D" id="3.40.50.720">
    <property type="entry name" value="NAD(P)-binding Rossmann-like Domain"/>
    <property type="match status" value="1"/>
</dbReference>
<dbReference type="InterPro" id="IPR050259">
    <property type="entry name" value="SDR"/>
</dbReference>
<evidence type="ECO:0000313" key="8">
    <source>
        <dbReference type="EMBL" id="MQY29352.1"/>
    </source>
</evidence>